<evidence type="ECO:0000313" key="3">
    <source>
        <dbReference type="Proteomes" id="UP001319104"/>
    </source>
</evidence>
<dbReference type="RefSeq" id="WP_213945594.1">
    <property type="nucleotide sequence ID" value="NZ_JAHCMY010000006.1"/>
</dbReference>
<keyword evidence="1" id="KW-0472">Membrane</keyword>
<keyword evidence="1" id="KW-0812">Transmembrane</keyword>
<feature type="transmembrane region" description="Helical" evidence="1">
    <location>
        <begin position="155"/>
        <end position="175"/>
    </location>
</feature>
<reference evidence="2 3" key="1">
    <citation type="submission" date="2021-05" db="EMBL/GenBank/DDBJ databases">
        <authorList>
            <person name="Zhang Z.D."/>
            <person name="Osman G."/>
        </authorList>
    </citation>
    <scope>NUCLEOTIDE SEQUENCE [LARGE SCALE GENOMIC DNA]</scope>
    <source>
        <strain evidence="2 3">KCTC 32217</strain>
    </source>
</reference>
<dbReference type="AlphaFoldDB" id="A0AAP2CHD4"/>
<proteinExistence type="predicted"/>
<keyword evidence="1" id="KW-1133">Transmembrane helix</keyword>
<gene>
    <name evidence="2" type="ORF">KI659_12005</name>
</gene>
<name>A0AAP2CHD4_9BACT</name>
<organism evidence="2 3">
    <name type="scientific">Litoribacter ruber</name>
    <dbReference type="NCBI Taxonomy" id="702568"/>
    <lineage>
        <taxon>Bacteria</taxon>
        <taxon>Pseudomonadati</taxon>
        <taxon>Bacteroidota</taxon>
        <taxon>Cytophagia</taxon>
        <taxon>Cytophagales</taxon>
        <taxon>Cyclobacteriaceae</taxon>
        <taxon>Litoribacter</taxon>
    </lineage>
</organism>
<accession>A0AAP2CHD4</accession>
<evidence type="ECO:0000313" key="2">
    <source>
        <dbReference type="EMBL" id="MBS9524733.1"/>
    </source>
</evidence>
<dbReference type="Proteomes" id="UP001319104">
    <property type="component" value="Unassembled WGS sequence"/>
</dbReference>
<feature type="transmembrane region" description="Helical" evidence="1">
    <location>
        <begin position="129"/>
        <end position="149"/>
    </location>
</feature>
<dbReference type="EMBL" id="JAHCMY010000006">
    <property type="protein sequence ID" value="MBS9524733.1"/>
    <property type="molecule type" value="Genomic_DNA"/>
</dbReference>
<keyword evidence="3" id="KW-1185">Reference proteome</keyword>
<evidence type="ECO:0000256" key="1">
    <source>
        <dbReference type="SAM" id="Phobius"/>
    </source>
</evidence>
<feature type="transmembrane region" description="Helical" evidence="1">
    <location>
        <begin position="101"/>
        <end position="117"/>
    </location>
</feature>
<comment type="caution">
    <text evidence="2">The sequence shown here is derived from an EMBL/GenBank/DDBJ whole genome shotgun (WGS) entry which is preliminary data.</text>
</comment>
<protein>
    <submittedName>
        <fullName evidence="2">Uncharacterized protein</fullName>
    </submittedName>
</protein>
<sequence>MRKILLSILVITVILFLWSGMTQLFPWGVPSTQNVATQSPGQEKFESDRVLELPAQSLTTSAYDSLFAGKISTLTTDDTFSWIVNRPIETYDMTGYFVKEIITQALVALLLSILLFLTQPLPFGRRMAIIVFASLAAVTAIYGQLMNWWGLPNVYALGVSFNLIIGWTIAAYVSAKWIIKKPAHPAVPA</sequence>